<keyword evidence="1 2" id="KW-0597">Phosphoprotein</keyword>
<dbReference type="Pfam" id="PF00072">
    <property type="entry name" value="Response_reg"/>
    <property type="match status" value="1"/>
</dbReference>
<dbReference type="InterPro" id="IPR001789">
    <property type="entry name" value="Sig_transdc_resp-reg_receiver"/>
</dbReference>
<dbReference type="CDD" id="cd00156">
    <property type="entry name" value="REC"/>
    <property type="match status" value="1"/>
</dbReference>
<evidence type="ECO:0000256" key="3">
    <source>
        <dbReference type="SAM" id="MobiDB-lite"/>
    </source>
</evidence>
<dbReference type="InterPro" id="IPR011006">
    <property type="entry name" value="CheY-like_superfamily"/>
</dbReference>
<dbReference type="AlphaFoldDB" id="A0A8J3N431"/>
<dbReference type="PANTHER" id="PTHR44591:SF20">
    <property type="entry name" value="PROTEIN PILH"/>
    <property type="match status" value="1"/>
</dbReference>
<reference evidence="5" key="1">
    <citation type="submission" date="2020-10" db="EMBL/GenBank/DDBJ databases">
        <title>Taxonomic study of unclassified bacteria belonging to the class Ktedonobacteria.</title>
        <authorList>
            <person name="Yabe S."/>
            <person name="Wang C.M."/>
            <person name="Zheng Y."/>
            <person name="Sakai Y."/>
            <person name="Cavaletti L."/>
            <person name="Monciardini P."/>
            <person name="Donadio S."/>
        </authorList>
    </citation>
    <scope>NUCLEOTIDE SEQUENCE</scope>
    <source>
        <strain evidence="5">ID150040</strain>
    </source>
</reference>
<feature type="modified residue" description="4-aspartylphosphate" evidence="2">
    <location>
        <position position="71"/>
    </location>
</feature>
<dbReference type="Proteomes" id="UP000597444">
    <property type="component" value="Unassembled WGS sequence"/>
</dbReference>
<evidence type="ECO:0000313" key="6">
    <source>
        <dbReference type="Proteomes" id="UP000597444"/>
    </source>
</evidence>
<protein>
    <recommendedName>
        <fullName evidence="4">Response regulatory domain-containing protein</fullName>
    </recommendedName>
</protein>
<dbReference type="EMBL" id="BNJK01000001">
    <property type="protein sequence ID" value="GHO95048.1"/>
    <property type="molecule type" value="Genomic_DNA"/>
</dbReference>
<dbReference type="Gene3D" id="3.40.50.2300">
    <property type="match status" value="1"/>
</dbReference>
<comment type="caution">
    <text evidence="5">The sequence shown here is derived from an EMBL/GenBank/DDBJ whole genome shotgun (WGS) entry which is preliminary data.</text>
</comment>
<evidence type="ECO:0000259" key="4">
    <source>
        <dbReference type="PROSITE" id="PS50110"/>
    </source>
</evidence>
<dbReference type="PROSITE" id="PS50110">
    <property type="entry name" value="RESPONSE_REGULATORY"/>
    <property type="match status" value="1"/>
</dbReference>
<name>A0A8J3N431_9CHLR</name>
<organism evidence="5 6">
    <name type="scientific">Reticulibacter mediterranei</name>
    <dbReference type="NCBI Taxonomy" id="2778369"/>
    <lineage>
        <taxon>Bacteria</taxon>
        <taxon>Bacillati</taxon>
        <taxon>Chloroflexota</taxon>
        <taxon>Ktedonobacteria</taxon>
        <taxon>Ktedonobacterales</taxon>
        <taxon>Reticulibacteraceae</taxon>
        <taxon>Reticulibacter</taxon>
    </lineage>
</organism>
<evidence type="ECO:0000256" key="1">
    <source>
        <dbReference type="ARBA" id="ARBA00022553"/>
    </source>
</evidence>
<dbReference type="SMART" id="SM00448">
    <property type="entry name" value="REC"/>
    <property type="match status" value="1"/>
</dbReference>
<gene>
    <name evidence="5" type="ORF">KSF_050960</name>
</gene>
<dbReference type="SUPFAM" id="SSF52172">
    <property type="entry name" value="CheY-like"/>
    <property type="match status" value="1"/>
</dbReference>
<feature type="region of interest" description="Disordered" evidence="3">
    <location>
        <begin position="142"/>
        <end position="221"/>
    </location>
</feature>
<evidence type="ECO:0000313" key="5">
    <source>
        <dbReference type="EMBL" id="GHO95048.1"/>
    </source>
</evidence>
<feature type="domain" description="Response regulatory" evidence="4">
    <location>
        <begin position="22"/>
        <end position="138"/>
    </location>
</feature>
<keyword evidence="6" id="KW-1185">Reference proteome</keyword>
<dbReference type="GO" id="GO:0000160">
    <property type="term" value="P:phosphorelay signal transduction system"/>
    <property type="evidence" value="ECO:0007669"/>
    <property type="project" value="InterPro"/>
</dbReference>
<dbReference type="PANTHER" id="PTHR44591">
    <property type="entry name" value="STRESS RESPONSE REGULATOR PROTEIN 1"/>
    <property type="match status" value="1"/>
</dbReference>
<proteinExistence type="predicted"/>
<sequence length="317" mass="35484">MAVQNKVVLCWKKSSSMRNPPKILIIDDSSTTRFYMASVLQKAGYQVMAVPDGAEGFSLVLHEPPDCLIVDVVLPGMGGFEICRRLRSRAALRSMPIIMVSTKNTPVDQAWGLRQGANRYLPKPFSEEDLVKAVNEFLPPTYKHPSVTVKPSAETGPRPAVQSINAEPRPVVQNMNAEHRSPVQSTSAEHRSPVQSTQQKTGTGSRPSAQQNATGAGGPRLSSIRPIWFKWVPQRREGDNMLWMNDPQSIIVRDMQIRYFYAAIDGQRNLEQLGMIMRMSTDDILRVVRILVTQHHIVLYEPNGQPVDYASLFPEHS</sequence>
<feature type="compositionally biased region" description="Polar residues" evidence="3">
    <location>
        <begin position="182"/>
        <end position="214"/>
    </location>
</feature>
<evidence type="ECO:0000256" key="2">
    <source>
        <dbReference type="PROSITE-ProRule" id="PRU00169"/>
    </source>
</evidence>
<dbReference type="InterPro" id="IPR050595">
    <property type="entry name" value="Bact_response_regulator"/>
</dbReference>
<accession>A0A8J3N431</accession>